<dbReference type="EMBL" id="CP022098">
    <property type="protein sequence ID" value="ATB37169.1"/>
    <property type="molecule type" value="Genomic_DNA"/>
</dbReference>
<dbReference type="KEGG" id="cfus:CYFUS_002590"/>
<evidence type="ECO:0008006" key="4">
    <source>
        <dbReference type="Google" id="ProtNLM"/>
    </source>
</evidence>
<dbReference type="RefSeq" id="WP_095985518.1">
    <property type="nucleotide sequence ID" value="NZ_CP022098.1"/>
</dbReference>
<feature type="signal peptide" evidence="1">
    <location>
        <begin position="1"/>
        <end position="26"/>
    </location>
</feature>
<sequence>MTSFRRPSTYHLVLALLAGTAGIACGSEPIPDSGPLSTLPDVCPSGLVADNRYPLIQDSPYAADYRLRVFGQVDFQGQTYKVVNALPWDYLASHVQAGKTFPVTETPSYYVVDSNFELPYLPCLMDEVAWTPGNKNKGWAIGSNDDPAALVAKNGAGRPFLYHVVTDNEYGYFTYTEPLPGDPIRYSGFRPTWVVHEEGALHPMYYLDPARPDRHGFSWPRHGDKWELNFGLFVDSAGKVYVPKKAPLAVPQWDTYLECVVINMANAPIPTTRTQFPGNESYYAADTFIPGYAAPPAVGHRYWGQKGREMSEVAVWEDDGGPGLPSPGNYHKPYSGGCDTKGYNFAHAEGFTWPELRAYRTAHGDAVTRDQLYSITVYKVARDGTARLLGTLSYEQQANGEWIPTGSGPEAHSLNDRNGRWIINGPIFPDRGERAVAVLRNL</sequence>
<name>A0A250IZL1_9BACT</name>
<dbReference type="AlphaFoldDB" id="A0A250IZL1"/>
<proteinExistence type="predicted"/>
<gene>
    <name evidence="2" type="ORF">CYFUS_002590</name>
</gene>
<keyword evidence="1" id="KW-0732">Signal</keyword>
<reference evidence="2 3" key="1">
    <citation type="submission" date="2017-06" db="EMBL/GenBank/DDBJ databases">
        <title>Sequencing and comparative analysis of myxobacterial genomes.</title>
        <authorList>
            <person name="Rupp O."/>
            <person name="Goesmann A."/>
            <person name="Sogaard-Andersen L."/>
        </authorList>
    </citation>
    <scope>NUCLEOTIDE SEQUENCE [LARGE SCALE GENOMIC DNA]</scope>
    <source>
        <strain evidence="2 3">DSM 52655</strain>
    </source>
</reference>
<dbReference type="PROSITE" id="PS51257">
    <property type="entry name" value="PROKAR_LIPOPROTEIN"/>
    <property type="match status" value="1"/>
</dbReference>
<organism evidence="2 3">
    <name type="scientific">Cystobacter fuscus</name>
    <dbReference type="NCBI Taxonomy" id="43"/>
    <lineage>
        <taxon>Bacteria</taxon>
        <taxon>Pseudomonadati</taxon>
        <taxon>Myxococcota</taxon>
        <taxon>Myxococcia</taxon>
        <taxon>Myxococcales</taxon>
        <taxon>Cystobacterineae</taxon>
        <taxon>Archangiaceae</taxon>
        <taxon>Cystobacter</taxon>
    </lineage>
</organism>
<protein>
    <recommendedName>
        <fullName evidence="4">Lipoprotein</fullName>
    </recommendedName>
</protein>
<feature type="chain" id="PRO_5013100685" description="Lipoprotein" evidence="1">
    <location>
        <begin position="27"/>
        <end position="442"/>
    </location>
</feature>
<evidence type="ECO:0000256" key="1">
    <source>
        <dbReference type="SAM" id="SignalP"/>
    </source>
</evidence>
<dbReference type="Proteomes" id="UP000217257">
    <property type="component" value="Chromosome"/>
</dbReference>
<accession>A0A250IZL1</accession>
<evidence type="ECO:0000313" key="2">
    <source>
        <dbReference type="EMBL" id="ATB37169.1"/>
    </source>
</evidence>
<evidence type="ECO:0000313" key="3">
    <source>
        <dbReference type="Proteomes" id="UP000217257"/>
    </source>
</evidence>